<reference evidence="2 3" key="1">
    <citation type="submission" date="2019-07" db="EMBL/GenBank/DDBJ databases">
        <title>Whole genome shotgun sequence of Cellulomonas soli NBRC 109434.</title>
        <authorList>
            <person name="Hosoyama A."/>
            <person name="Uohara A."/>
            <person name="Ohji S."/>
            <person name="Ichikawa N."/>
        </authorList>
    </citation>
    <scope>NUCLEOTIDE SEQUENCE [LARGE SCALE GENOMIC DNA]</scope>
    <source>
        <strain evidence="2 3">NBRC 109434</strain>
    </source>
</reference>
<evidence type="ECO:0000313" key="3">
    <source>
        <dbReference type="Proteomes" id="UP000321798"/>
    </source>
</evidence>
<dbReference type="EMBL" id="BKAL01000001">
    <property type="protein sequence ID" value="GEP67529.1"/>
    <property type="molecule type" value="Genomic_DNA"/>
</dbReference>
<dbReference type="Proteomes" id="UP000321798">
    <property type="component" value="Unassembled WGS sequence"/>
</dbReference>
<evidence type="ECO:0000256" key="1">
    <source>
        <dbReference type="SAM" id="MobiDB-lite"/>
    </source>
</evidence>
<keyword evidence="3" id="KW-1185">Reference proteome</keyword>
<name>A0A512P8K6_9CELL</name>
<evidence type="ECO:0000313" key="2">
    <source>
        <dbReference type="EMBL" id="GEP67529.1"/>
    </source>
</evidence>
<comment type="caution">
    <text evidence="2">The sequence shown here is derived from an EMBL/GenBank/DDBJ whole genome shotgun (WGS) entry which is preliminary data.</text>
</comment>
<feature type="region of interest" description="Disordered" evidence="1">
    <location>
        <begin position="321"/>
        <end position="357"/>
    </location>
</feature>
<accession>A0A512P8K6</accession>
<organism evidence="2 3">
    <name type="scientific">Cellulomonas soli</name>
    <dbReference type="NCBI Taxonomy" id="931535"/>
    <lineage>
        <taxon>Bacteria</taxon>
        <taxon>Bacillati</taxon>
        <taxon>Actinomycetota</taxon>
        <taxon>Actinomycetes</taxon>
        <taxon>Micrococcales</taxon>
        <taxon>Cellulomonadaceae</taxon>
        <taxon>Cellulomonas</taxon>
    </lineage>
</organism>
<dbReference type="AlphaFoldDB" id="A0A512P8K6"/>
<protein>
    <recommendedName>
        <fullName evidence="4">Rad50/SbcC-type AAA domain-containing protein</fullName>
    </recommendedName>
</protein>
<gene>
    <name evidence="2" type="ORF">CSO01_02440</name>
</gene>
<proteinExistence type="predicted"/>
<dbReference type="SUPFAM" id="SSF52540">
    <property type="entry name" value="P-loop containing nucleoside triphosphate hydrolases"/>
    <property type="match status" value="1"/>
</dbReference>
<sequence length="694" mass="76477">MPLRINAVSLRAHTADETYGFDATFDRDVTVIRGANTVGKSLLVQSILYGLGLDDLFATRQGTLTRAMTTELDAASGRVPVTRSEVWLEVTSRAGTITTHRLVRPGEGRESNAHQLVSVWHSARLTGGPSPDMVGDASYYFVNRPGSAAGSDGFHSFLATFLGLELPKVPNYNETESRLYLQLLFALCYVDQKHGWGGTVPQVPTKYGIIEPLRRSVEYALALESLVKLTERRSLEESLRRLEARESRLRGRLEAAGAVNGARLSVPSVPSRALRSLAAIEKEYQKSAEPVFEVLSNSVWIPLDERIAQLEQNRIDRARAKAEAEHGASLSRTAETSELERRLGDAQEAANSASLQLRELNESETMLDTQMGALARRLVRIDEELSRYNQLRILAELGADIAPSTLHENDCPTCHQSLLGVESPDDAHVLSVADTVAFLKNERTTVRQLVSRAEAAIAEIDPRRVAVSAALSDLRAQVRALENDLVAPDAMPSTADLQRALSDEAAERQMRSLHETTSIDVRMWRETVEEYVAGLVVRSRLGDSSPSRSDQEKLADWTNRMRSDLLAFGFESANPMEVAIDETMKPTVEGYDISFQNSASDGIRLRWAYLLSLLDVASSVSDRHPGFLILDEPGQQGVDAESLAALSVRAQNTVNRGQIFLTTSESMATLQKRFASDRTSIIDLDDARLLRPIA</sequence>
<dbReference type="InterPro" id="IPR027417">
    <property type="entry name" value="P-loop_NTPase"/>
</dbReference>
<evidence type="ECO:0008006" key="4">
    <source>
        <dbReference type="Google" id="ProtNLM"/>
    </source>
</evidence>